<evidence type="ECO:0000313" key="2">
    <source>
        <dbReference type="Proteomes" id="UP000018144"/>
    </source>
</evidence>
<protein>
    <submittedName>
        <fullName evidence="1">Similar to UPF0655 protein YCR015C acc. no. P25616</fullName>
    </submittedName>
</protein>
<dbReference type="InterPro" id="IPR050849">
    <property type="entry name" value="HAD-like_hydrolase_phosphatase"/>
</dbReference>
<dbReference type="AlphaFoldDB" id="U4L9P4"/>
<dbReference type="InterPro" id="IPR023214">
    <property type="entry name" value="HAD_sf"/>
</dbReference>
<dbReference type="SUPFAM" id="SSF56784">
    <property type="entry name" value="HAD-like"/>
    <property type="match status" value="1"/>
</dbReference>
<keyword evidence="2" id="KW-1185">Reference proteome</keyword>
<dbReference type="PANTHER" id="PTHR28181">
    <property type="entry name" value="UPF0655 PROTEIN YCR015C"/>
    <property type="match status" value="1"/>
</dbReference>
<name>U4L9P4_PYROM</name>
<reference evidence="1 2" key="1">
    <citation type="journal article" date="2013" name="PLoS Genet.">
        <title>The genome and development-dependent transcriptomes of Pyronema confluens: a window into fungal evolution.</title>
        <authorList>
            <person name="Traeger S."/>
            <person name="Altegoer F."/>
            <person name="Freitag M."/>
            <person name="Gabaldon T."/>
            <person name="Kempken F."/>
            <person name="Kumar A."/>
            <person name="Marcet-Houben M."/>
            <person name="Poggeler S."/>
            <person name="Stajich J.E."/>
            <person name="Nowrousian M."/>
        </authorList>
    </citation>
    <scope>NUCLEOTIDE SEQUENCE [LARGE SCALE GENOMIC DNA]</scope>
    <source>
        <strain evidence="2">CBS 100304</strain>
        <tissue evidence="1">Vegetative mycelium</tissue>
    </source>
</reference>
<dbReference type="Pfam" id="PF12710">
    <property type="entry name" value="HAD"/>
    <property type="match status" value="1"/>
</dbReference>
<dbReference type="Gene3D" id="3.40.50.1000">
    <property type="entry name" value="HAD superfamily/HAD-like"/>
    <property type="match status" value="1"/>
</dbReference>
<evidence type="ECO:0000313" key="1">
    <source>
        <dbReference type="EMBL" id="CCX06909.1"/>
    </source>
</evidence>
<accession>U4L9P4</accession>
<proteinExistence type="predicted"/>
<dbReference type="PANTHER" id="PTHR28181:SF1">
    <property type="entry name" value="COLD TOLERANCE PROTEIN 1"/>
    <property type="match status" value="1"/>
</dbReference>
<dbReference type="eggNOG" id="ENOG502S7B4">
    <property type="taxonomic scope" value="Eukaryota"/>
</dbReference>
<dbReference type="EMBL" id="HF935323">
    <property type="protein sequence ID" value="CCX06909.1"/>
    <property type="molecule type" value="Genomic_DNA"/>
</dbReference>
<gene>
    <name evidence="1" type="ORF">PCON_06496</name>
</gene>
<dbReference type="OrthoDB" id="10255128at2759"/>
<sequence length="400" mass="45575">MGAVYSTAMTHFARLSPYLWLRSFFRAASNPSLLNRKSPDCLDVTTTIIPTNRNEATHSYIPDITSTYTDKAIIPPSSTPAIPSLHHIAPKQGCDLRNLKFFFDFDETLTISDTTESLAMIFYTFGPHSKGHPHQWSHYVRAYLDDLSAIPPLPRLTIEEERVHLRRLPAIDRASINRIISDKIFRGIQIQTICQEARNVKLRPNIGDLMDFIGDHGGHMNIVSVNWSKSWIRSALRLDVEKRKGEHDYEIYSNDLEVDESGYTTGVITDDIVGAEDKERVFEGVMKSVDHVAPEATADSPENFPIFLTIAAGDSSTDLLMLLKADLGIVVGDNLDKHLTRLRIPCMPLSEFNRQTRSRKKVLFKLNSEGDWKELIGVLERNFRMGWEEEERRRMHQDGH</sequence>
<organism evidence="1 2">
    <name type="scientific">Pyronema omphalodes (strain CBS 100304)</name>
    <name type="common">Pyronema confluens</name>
    <dbReference type="NCBI Taxonomy" id="1076935"/>
    <lineage>
        <taxon>Eukaryota</taxon>
        <taxon>Fungi</taxon>
        <taxon>Dikarya</taxon>
        <taxon>Ascomycota</taxon>
        <taxon>Pezizomycotina</taxon>
        <taxon>Pezizomycetes</taxon>
        <taxon>Pezizales</taxon>
        <taxon>Pyronemataceae</taxon>
        <taxon>Pyronema</taxon>
    </lineage>
</organism>
<dbReference type="InterPro" id="IPR036412">
    <property type="entry name" value="HAD-like_sf"/>
</dbReference>
<dbReference type="Proteomes" id="UP000018144">
    <property type="component" value="Unassembled WGS sequence"/>
</dbReference>